<reference evidence="2 3" key="1">
    <citation type="submission" date="2009-09" db="EMBL/GenBank/DDBJ databases">
        <authorList>
            <person name="Qin X."/>
            <person name="Bachman B."/>
            <person name="Battles P."/>
            <person name="Bell A."/>
            <person name="Bess C."/>
            <person name="Bickham C."/>
            <person name="Chaboub L."/>
            <person name="Chen D."/>
            <person name="Coyle M."/>
            <person name="Deiros D.R."/>
            <person name="Dinh H."/>
            <person name="Forbes L."/>
            <person name="Fowler G."/>
            <person name="Francisco L."/>
            <person name="Fu Q."/>
            <person name="Gubbala S."/>
            <person name="Hale W."/>
            <person name="Han Y."/>
            <person name="Hemphill L."/>
            <person name="Highlander S.K."/>
            <person name="Hirani K."/>
            <person name="Hogues M."/>
            <person name="Jackson L."/>
            <person name="Jakkamsetti A."/>
            <person name="Javaid M."/>
            <person name="Jiang H."/>
            <person name="Korchina V."/>
            <person name="Kovar C."/>
            <person name="Lara F."/>
            <person name="Lee S."/>
            <person name="Mata R."/>
            <person name="Mathew T."/>
            <person name="Moen C."/>
            <person name="Morales K."/>
            <person name="Munidasa M."/>
            <person name="Nazareth L."/>
            <person name="Ngo R."/>
            <person name="Nguyen L."/>
            <person name="Okwuonu G."/>
            <person name="Ongeri F."/>
            <person name="Patil S."/>
            <person name="Petrosino J."/>
            <person name="Pham C."/>
            <person name="Pham P."/>
            <person name="Pu L.-L."/>
            <person name="Puazo M."/>
            <person name="Raj R."/>
            <person name="Reid J."/>
            <person name="Rouhana J."/>
            <person name="Saada N."/>
            <person name="Shang Y."/>
            <person name="Simmons D."/>
            <person name="Thornton R."/>
            <person name="Warren J."/>
            <person name="Weissenberger G."/>
            <person name="Zhang J."/>
            <person name="Zhang L."/>
            <person name="Zhou C."/>
            <person name="Zhu D."/>
            <person name="Muzny D."/>
            <person name="Worley K."/>
            <person name="Gibbs R."/>
        </authorList>
    </citation>
    <scope>NUCLEOTIDE SEQUENCE [LARGE SCALE GENOMIC DNA]</scope>
    <source>
        <strain evidence="2 3">DSM 13335</strain>
    </source>
</reference>
<accession>C8PDC7</accession>
<keyword evidence="2" id="KW-0687">Ribonucleoprotein</keyword>
<dbReference type="EMBL" id="ACLN01000015">
    <property type="protein sequence ID" value="EEW51600.1"/>
    <property type="molecule type" value="Genomic_DNA"/>
</dbReference>
<evidence type="ECO:0000313" key="2">
    <source>
        <dbReference type="EMBL" id="EEW51600.1"/>
    </source>
</evidence>
<keyword evidence="2" id="KW-0689">Ribosomal protein</keyword>
<organism evidence="2 3">
    <name type="scientific">Lactobacillus iners DSM 13335</name>
    <dbReference type="NCBI Taxonomy" id="525328"/>
    <lineage>
        <taxon>Bacteria</taxon>
        <taxon>Bacillati</taxon>
        <taxon>Bacillota</taxon>
        <taxon>Bacilli</taxon>
        <taxon>Lactobacillales</taxon>
        <taxon>Lactobacillaceae</taxon>
        <taxon>Lactobacillus</taxon>
    </lineage>
</organism>
<dbReference type="SUPFAM" id="SSF55315">
    <property type="entry name" value="L30e-like"/>
    <property type="match status" value="1"/>
</dbReference>
<evidence type="ECO:0000259" key="1">
    <source>
        <dbReference type="Pfam" id="PF01248"/>
    </source>
</evidence>
<protein>
    <submittedName>
        <fullName evidence="2">Ribosomal protein L7Ae</fullName>
    </submittedName>
</protein>
<evidence type="ECO:0000313" key="3">
    <source>
        <dbReference type="Proteomes" id="UP000004115"/>
    </source>
</evidence>
<name>C8PDC7_9LACO</name>
<dbReference type="HOGENOM" id="CLU_157804_1_0_9"/>
<sequence length="105" mass="11513">MINRLNNKALNMLGLAQKAGKMVGGYDATNIAILNKKAILVFIASDISNNTREKVLFACQKNNINVCRQFSTAELSHIMGKNRKILAVTDSGFAKAIMKKINEGE</sequence>
<dbReference type="Pfam" id="PF01248">
    <property type="entry name" value="Ribosomal_L7Ae"/>
    <property type="match status" value="1"/>
</dbReference>
<dbReference type="Gene3D" id="3.30.1330.30">
    <property type="match status" value="1"/>
</dbReference>
<dbReference type="InterPro" id="IPR004038">
    <property type="entry name" value="Ribosomal_eL8/eL30/eS12/Gad45"/>
</dbReference>
<feature type="domain" description="Ribosomal protein eL8/eL30/eS12/Gadd45" evidence="1">
    <location>
        <begin position="10"/>
        <end position="95"/>
    </location>
</feature>
<keyword evidence="3" id="KW-1185">Reference proteome</keyword>
<gene>
    <name evidence="2" type="ORF">HMPREF0520_1097</name>
</gene>
<comment type="caution">
    <text evidence="2">The sequence shown here is derived from an EMBL/GenBank/DDBJ whole genome shotgun (WGS) entry which is preliminary data.</text>
</comment>
<dbReference type="NCBIfam" id="NF004078">
    <property type="entry name" value="PRK05583.1"/>
    <property type="match status" value="1"/>
</dbReference>
<dbReference type="InterPro" id="IPR029064">
    <property type="entry name" value="Ribosomal_eL30-like_sf"/>
</dbReference>
<dbReference type="GO" id="GO:0005840">
    <property type="term" value="C:ribosome"/>
    <property type="evidence" value="ECO:0007669"/>
    <property type="project" value="UniProtKB-KW"/>
</dbReference>
<dbReference type="Proteomes" id="UP000004115">
    <property type="component" value="Unassembled WGS sequence"/>
</dbReference>
<proteinExistence type="predicted"/>
<dbReference type="AlphaFoldDB" id="C8PDC7"/>